<keyword evidence="1" id="KW-0472">Membrane</keyword>
<dbReference type="AlphaFoldDB" id="A0A412WZ04"/>
<feature type="transmembrane region" description="Helical" evidence="1">
    <location>
        <begin position="137"/>
        <end position="160"/>
    </location>
</feature>
<reference evidence="2 3" key="1">
    <citation type="submission" date="2018-08" db="EMBL/GenBank/DDBJ databases">
        <title>A genome reference for cultivated species of the human gut microbiota.</title>
        <authorList>
            <person name="Zou Y."/>
            <person name="Xue W."/>
            <person name="Luo G."/>
        </authorList>
    </citation>
    <scope>NUCLEOTIDE SEQUENCE [LARGE SCALE GENOMIC DNA]</scope>
    <source>
        <strain evidence="2 3">AF14-49</strain>
    </source>
</reference>
<organism evidence="2 3">
    <name type="scientific">Butyricimonas virosa</name>
    <dbReference type="NCBI Taxonomy" id="544645"/>
    <lineage>
        <taxon>Bacteria</taxon>
        <taxon>Pseudomonadati</taxon>
        <taxon>Bacteroidota</taxon>
        <taxon>Bacteroidia</taxon>
        <taxon>Bacteroidales</taxon>
        <taxon>Odoribacteraceae</taxon>
        <taxon>Butyricimonas</taxon>
    </lineage>
</organism>
<accession>A0A412WZ04</accession>
<feature type="transmembrane region" description="Helical" evidence="1">
    <location>
        <begin position="47"/>
        <end position="68"/>
    </location>
</feature>
<evidence type="ECO:0000313" key="3">
    <source>
        <dbReference type="Proteomes" id="UP000283589"/>
    </source>
</evidence>
<dbReference type="EMBL" id="QRZA01000015">
    <property type="protein sequence ID" value="RGV33068.1"/>
    <property type="molecule type" value="Genomic_DNA"/>
</dbReference>
<name>A0A412WZ04_9BACT</name>
<feature type="transmembrane region" description="Helical" evidence="1">
    <location>
        <begin position="264"/>
        <end position="284"/>
    </location>
</feature>
<dbReference type="Proteomes" id="UP000283589">
    <property type="component" value="Unassembled WGS sequence"/>
</dbReference>
<feature type="transmembrane region" description="Helical" evidence="1">
    <location>
        <begin position="172"/>
        <end position="189"/>
    </location>
</feature>
<comment type="caution">
    <text evidence="2">The sequence shown here is derived from an EMBL/GenBank/DDBJ whole genome shotgun (WGS) entry which is preliminary data.</text>
</comment>
<proteinExistence type="predicted"/>
<keyword evidence="1" id="KW-1133">Transmembrane helix</keyword>
<protein>
    <recommendedName>
        <fullName evidence="4">O-antigen ligase domain-containing protein</fullName>
    </recommendedName>
</protein>
<evidence type="ECO:0008006" key="4">
    <source>
        <dbReference type="Google" id="ProtNLM"/>
    </source>
</evidence>
<feature type="transmembrane region" description="Helical" evidence="1">
    <location>
        <begin position="291"/>
        <end position="308"/>
    </location>
</feature>
<feature type="transmembrane region" description="Helical" evidence="1">
    <location>
        <begin position="20"/>
        <end position="40"/>
    </location>
</feature>
<evidence type="ECO:0000256" key="1">
    <source>
        <dbReference type="SAM" id="Phobius"/>
    </source>
</evidence>
<evidence type="ECO:0000313" key="2">
    <source>
        <dbReference type="EMBL" id="RGV33068.1"/>
    </source>
</evidence>
<keyword evidence="1" id="KW-0812">Transmembrane</keyword>
<gene>
    <name evidence="2" type="ORF">DWW18_12015</name>
</gene>
<sequence>MYIIFLGYLLFVSTNFTVDIIRYLTYGVCGCSVILLPDYLKARLLRIFTLGTCLILLISIPAWLLYLLGFSLPHGSTDLYENGFHILTNYYFFLLNGYPGEQLIPRFTSMFLEPGQLATPCVFLIFANDANFRKKEVILLFIAVILSFSLIGYGLLLGGLFLKSLMSQKYRVLKILSFLIVVASLFLYINSSRNKDENAFYALIISRLEYDEEKGIAGNNRTTMFFDNQYSKMFESGDQYLGIADKIDPNFDWTNNTSGWKKFVVKYGLVGLILFSFFCLILLFKDWSLQGFIYFIVMIVAFIPRSMLPSPYWLYVSIVAFPLLKMQQRCGLKRNFDVN</sequence>